<dbReference type="Proteomes" id="UP000054771">
    <property type="component" value="Unassembled WGS sequence"/>
</dbReference>
<feature type="compositionally biased region" description="Basic and acidic residues" evidence="1">
    <location>
        <begin position="102"/>
        <end position="113"/>
    </location>
</feature>
<evidence type="ECO:0000313" key="3">
    <source>
        <dbReference type="EMBL" id="CEL09867.1"/>
    </source>
</evidence>
<protein>
    <recommendedName>
        <fullName evidence="5">Integral membrane protein</fullName>
    </recommendedName>
</protein>
<dbReference type="OrthoDB" id="3365211at2759"/>
<evidence type="ECO:0000256" key="2">
    <source>
        <dbReference type="SAM" id="Phobius"/>
    </source>
</evidence>
<feature type="region of interest" description="Disordered" evidence="1">
    <location>
        <begin position="439"/>
        <end position="480"/>
    </location>
</feature>
<keyword evidence="2" id="KW-0472">Membrane</keyword>
<feature type="compositionally biased region" description="Acidic residues" evidence="1">
    <location>
        <begin position="262"/>
        <end position="271"/>
    </location>
</feature>
<dbReference type="EMBL" id="CDMC01000016">
    <property type="protein sequence ID" value="CEL09867.1"/>
    <property type="molecule type" value="Genomic_DNA"/>
</dbReference>
<dbReference type="PANTHER" id="PTHR35872:SF2">
    <property type="entry name" value="INTEGRAL MEMBRANE PROTEIN (AFU_ORTHOLOGUE AFUA_5G07110)"/>
    <property type="match status" value="1"/>
</dbReference>
<accession>A0A0U5GDG6</accession>
<reference evidence="4" key="1">
    <citation type="journal article" date="2016" name="Genome Announc.">
        <title>Draft genome sequences of fungus Aspergillus calidoustus.</title>
        <authorList>
            <person name="Horn F."/>
            <person name="Linde J."/>
            <person name="Mattern D.J."/>
            <person name="Walther G."/>
            <person name="Guthke R."/>
            <person name="Scherlach K."/>
            <person name="Martin K."/>
            <person name="Brakhage A.A."/>
            <person name="Petzke L."/>
            <person name="Valiante V."/>
        </authorList>
    </citation>
    <scope>NUCLEOTIDE SEQUENCE [LARGE SCALE GENOMIC DNA]</scope>
    <source>
        <strain evidence="4">SF006504</strain>
    </source>
</reference>
<feature type="region of interest" description="Disordered" evidence="1">
    <location>
        <begin position="1"/>
        <end position="127"/>
    </location>
</feature>
<feature type="compositionally biased region" description="Polar residues" evidence="1">
    <location>
        <begin position="68"/>
        <end position="87"/>
    </location>
</feature>
<sequence length="610" mass="68106">MDPIEPAGPSQDHLLRPPLQTRRSSAANTLSQWPTSSQTRPRAGSMRSNTSSIRLQRPPSIGAFPPLEQTTSNIDAGNVRSQVSHTAVSPIEEQTDGSGWEGGRRRSNSEPRPGRWSAPNPTILPRLQAGEPMNTVMEEPNAQTSIGARRPISEVDRPSILPALVHPRRNFMRRTSEAAMNRISRNRASTVGGATPVPGTDVREYDSHLVDVLDVIDPEVSALTTLTNVQNSLFVPNLGSFLTRNQTYTLSPPPALEKDESTSTEEDEEKEEREGHETRPGLERRATDISAILDDGEPRFAILPDGQTLNGWTHEEVEQLNDHVRHMLHSRRSKFKRSMKGFGKYVSKPLGFLITLYATLITLFGLAWVLFLIGWINVGGRQLEIINYIDYVLVALFAVMGDGLAPFRAVDTYHMIFIARYTFLTWKIREKRHLPDLKDKNDLPGCPEGQVDLEAGNPPPKEKEAEDGENGENGENGDHHENEYSVLTRQQQQKLQHHQNKFAKSHTFYKPHETFTHHAFPLRLLIVIVVLLDFHSLFQIALGACTWGIDHHKRPFALTTVILCCSLTCNITGGILISVGDHRTRKKEAGEHSGSVSESSTNMPQPYQGT</sequence>
<feature type="transmembrane region" description="Helical" evidence="2">
    <location>
        <begin position="524"/>
        <end position="549"/>
    </location>
</feature>
<proteinExistence type="predicted"/>
<keyword evidence="2" id="KW-0812">Transmembrane</keyword>
<feature type="region of interest" description="Disordered" evidence="1">
    <location>
        <begin position="586"/>
        <end position="610"/>
    </location>
</feature>
<evidence type="ECO:0000313" key="4">
    <source>
        <dbReference type="Proteomes" id="UP000054771"/>
    </source>
</evidence>
<feature type="compositionally biased region" description="Polar residues" evidence="1">
    <location>
        <begin position="21"/>
        <end position="54"/>
    </location>
</feature>
<dbReference type="AlphaFoldDB" id="A0A0U5GDG6"/>
<name>A0A0U5GDG6_ASPCI</name>
<feature type="transmembrane region" description="Helical" evidence="2">
    <location>
        <begin position="555"/>
        <end position="577"/>
    </location>
</feature>
<evidence type="ECO:0008006" key="5">
    <source>
        <dbReference type="Google" id="ProtNLM"/>
    </source>
</evidence>
<feature type="compositionally biased region" description="Basic and acidic residues" evidence="1">
    <location>
        <begin position="272"/>
        <end position="284"/>
    </location>
</feature>
<keyword evidence="4" id="KW-1185">Reference proteome</keyword>
<keyword evidence="2" id="KW-1133">Transmembrane helix</keyword>
<feature type="compositionally biased region" description="Polar residues" evidence="1">
    <location>
        <begin position="594"/>
        <end position="610"/>
    </location>
</feature>
<dbReference type="PANTHER" id="PTHR35872">
    <property type="entry name" value="INTEGRAL MEMBRANE PROTEIN (AFU_ORTHOLOGUE AFUA_5G07110)"/>
    <property type="match status" value="1"/>
</dbReference>
<evidence type="ECO:0000256" key="1">
    <source>
        <dbReference type="SAM" id="MobiDB-lite"/>
    </source>
</evidence>
<dbReference type="Pfam" id="PF11204">
    <property type="entry name" value="DUF2985"/>
    <property type="match status" value="1"/>
</dbReference>
<feature type="region of interest" description="Disordered" evidence="1">
    <location>
        <begin position="245"/>
        <end position="284"/>
    </location>
</feature>
<feature type="transmembrane region" description="Helical" evidence="2">
    <location>
        <begin position="350"/>
        <end position="376"/>
    </location>
</feature>
<dbReference type="InterPro" id="IPR021369">
    <property type="entry name" value="DUF2985"/>
</dbReference>
<gene>
    <name evidence="3" type="ORF">ASPCAL12995</name>
</gene>
<organism evidence="3 4">
    <name type="scientific">Aspergillus calidoustus</name>
    <dbReference type="NCBI Taxonomy" id="454130"/>
    <lineage>
        <taxon>Eukaryota</taxon>
        <taxon>Fungi</taxon>
        <taxon>Dikarya</taxon>
        <taxon>Ascomycota</taxon>
        <taxon>Pezizomycotina</taxon>
        <taxon>Eurotiomycetes</taxon>
        <taxon>Eurotiomycetidae</taxon>
        <taxon>Eurotiales</taxon>
        <taxon>Aspergillaceae</taxon>
        <taxon>Aspergillus</taxon>
        <taxon>Aspergillus subgen. Nidulantes</taxon>
    </lineage>
</organism>